<dbReference type="AlphaFoldDB" id="A0AAV4MK61"/>
<organism evidence="1 2">
    <name type="scientific">Caerostris darwini</name>
    <dbReference type="NCBI Taxonomy" id="1538125"/>
    <lineage>
        <taxon>Eukaryota</taxon>
        <taxon>Metazoa</taxon>
        <taxon>Ecdysozoa</taxon>
        <taxon>Arthropoda</taxon>
        <taxon>Chelicerata</taxon>
        <taxon>Arachnida</taxon>
        <taxon>Araneae</taxon>
        <taxon>Araneomorphae</taxon>
        <taxon>Entelegynae</taxon>
        <taxon>Araneoidea</taxon>
        <taxon>Araneidae</taxon>
        <taxon>Caerostris</taxon>
    </lineage>
</organism>
<dbReference type="EMBL" id="BPLQ01000510">
    <property type="protein sequence ID" value="GIX72258.1"/>
    <property type="molecule type" value="Genomic_DNA"/>
</dbReference>
<sequence>NRVIWFPSCVSPRHRDIEEGYYLNTKYGWPLTAPKGSSDSLPPLNEDACKQEEGTNIVYRPSYQLNPNIWIFQL</sequence>
<dbReference type="Proteomes" id="UP001054837">
    <property type="component" value="Unassembled WGS sequence"/>
</dbReference>
<comment type="caution">
    <text evidence="1">The sequence shown here is derived from an EMBL/GenBank/DDBJ whole genome shotgun (WGS) entry which is preliminary data.</text>
</comment>
<protein>
    <submittedName>
        <fullName evidence="1">Uncharacterized protein</fullName>
    </submittedName>
</protein>
<evidence type="ECO:0000313" key="2">
    <source>
        <dbReference type="Proteomes" id="UP001054837"/>
    </source>
</evidence>
<gene>
    <name evidence="1" type="ORF">CDAR_552581</name>
</gene>
<name>A0AAV4MK61_9ARAC</name>
<accession>A0AAV4MK61</accession>
<feature type="non-terminal residue" evidence="1">
    <location>
        <position position="1"/>
    </location>
</feature>
<evidence type="ECO:0000313" key="1">
    <source>
        <dbReference type="EMBL" id="GIX72258.1"/>
    </source>
</evidence>
<reference evidence="1 2" key="1">
    <citation type="submission" date="2021-06" db="EMBL/GenBank/DDBJ databases">
        <title>Caerostris darwini draft genome.</title>
        <authorList>
            <person name="Kono N."/>
            <person name="Arakawa K."/>
        </authorList>
    </citation>
    <scope>NUCLEOTIDE SEQUENCE [LARGE SCALE GENOMIC DNA]</scope>
</reference>
<proteinExistence type="predicted"/>
<keyword evidence="2" id="KW-1185">Reference proteome</keyword>